<protein>
    <submittedName>
        <fullName evidence="1">Uncharacterized protein</fullName>
    </submittedName>
</protein>
<sequence>MKIRIVLLSLVFIISAFGLTKTKEGFIGFTTVQAQSKEDYENNTKSKRKTKKTGAMTEKVAKKLQEAQAVIEAEQLEEGIEILNEILEMRRLTDYERAQVNYFFAYVAYLKEDYRGAINYYNKVLKEEEVPEGLLSSARYTIAQLWFQLEEWEKAIRAVDDLLANAESPRTDLYILKGSALYQLKKYGEMIPVIRAAIDLAEERDPFRIQSLQGNIKSTADENRVKYDKSGETEINYPQLVRIITIKLKEDITKLRERDVEEKTIIEETIIDLEKSIANLAIGPTKENWWLLLRAAYFELDDIESVRIILERLLFEWPKKDYWTQLSAVYGQLKFDDKQMSSYRTAYEEG</sequence>
<feature type="non-terminal residue" evidence="1">
    <location>
        <position position="350"/>
    </location>
</feature>
<organism evidence="1">
    <name type="scientific">marine metagenome</name>
    <dbReference type="NCBI Taxonomy" id="408172"/>
    <lineage>
        <taxon>unclassified sequences</taxon>
        <taxon>metagenomes</taxon>
        <taxon>ecological metagenomes</taxon>
    </lineage>
</organism>
<dbReference type="SMART" id="SM00028">
    <property type="entry name" value="TPR"/>
    <property type="match status" value="3"/>
</dbReference>
<gene>
    <name evidence="1" type="ORF">METZ01_LOCUS207906</name>
</gene>
<dbReference type="EMBL" id="UINC01046703">
    <property type="protein sequence ID" value="SVB55052.1"/>
    <property type="molecule type" value="Genomic_DNA"/>
</dbReference>
<evidence type="ECO:0000313" key="1">
    <source>
        <dbReference type="EMBL" id="SVB55052.1"/>
    </source>
</evidence>
<dbReference type="SUPFAM" id="SSF48452">
    <property type="entry name" value="TPR-like"/>
    <property type="match status" value="1"/>
</dbReference>
<reference evidence="1" key="1">
    <citation type="submission" date="2018-05" db="EMBL/GenBank/DDBJ databases">
        <authorList>
            <person name="Lanie J.A."/>
            <person name="Ng W.-L."/>
            <person name="Kazmierczak K.M."/>
            <person name="Andrzejewski T.M."/>
            <person name="Davidsen T.M."/>
            <person name="Wayne K.J."/>
            <person name="Tettelin H."/>
            <person name="Glass J.I."/>
            <person name="Rusch D."/>
            <person name="Podicherti R."/>
            <person name="Tsui H.-C.T."/>
            <person name="Winkler M.E."/>
        </authorList>
    </citation>
    <scope>NUCLEOTIDE SEQUENCE</scope>
</reference>
<dbReference type="InterPro" id="IPR019734">
    <property type="entry name" value="TPR_rpt"/>
</dbReference>
<proteinExistence type="predicted"/>
<dbReference type="AlphaFoldDB" id="A0A382EXJ0"/>
<accession>A0A382EXJ0</accession>
<name>A0A382EXJ0_9ZZZZ</name>
<dbReference type="InterPro" id="IPR011990">
    <property type="entry name" value="TPR-like_helical_dom_sf"/>
</dbReference>
<dbReference type="Gene3D" id="1.25.40.10">
    <property type="entry name" value="Tetratricopeptide repeat domain"/>
    <property type="match status" value="1"/>
</dbReference>